<accession>A0A5N5IY43</accession>
<organism evidence="2 3">
    <name type="scientific">Flagellimonas hadalis</name>
    <dbReference type="NCBI Taxonomy" id="2597517"/>
    <lineage>
        <taxon>Bacteria</taxon>
        <taxon>Pseudomonadati</taxon>
        <taxon>Bacteroidota</taxon>
        <taxon>Flavobacteriia</taxon>
        <taxon>Flavobacteriales</taxon>
        <taxon>Flavobacteriaceae</taxon>
        <taxon>Flagellimonas</taxon>
    </lineage>
</organism>
<evidence type="ECO:0000256" key="1">
    <source>
        <dbReference type="SAM" id="MobiDB-lite"/>
    </source>
</evidence>
<keyword evidence="3" id="KW-1185">Reference proteome</keyword>
<protein>
    <submittedName>
        <fullName evidence="2">Uncharacterized protein</fullName>
    </submittedName>
</protein>
<dbReference type="AlphaFoldDB" id="A0A5N5IY43"/>
<sequence>MKRIQTIFFLAFLLGLLSMNDLVAQYGYGSPYGYGSRYGRQRNMVPQAGPTESKKDETPPTADEIVDDQMPSITEALGLDPFEQAVVRTSLVQSVQQRIELQILQLEPLQMKEEIEKIERRQNEELKAGLPEDKYNAFLELQENRFNTKKVKKKKKKKD</sequence>
<dbReference type="EMBL" id="VNIK02000001">
    <property type="protein sequence ID" value="KAB5491608.1"/>
    <property type="molecule type" value="Genomic_DNA"/>
</dbReference>
<name>A0A5N5IY43_9FLAO</name>
<evidence type="ECO:0000313" key="2">
    <source>
        <dbReference type="EMBL" id="KAB5491608.1"/>
    </source>
</evidence>
<reference evidence="2" key="1">
    <citation type="submission" date="2019-10" db="EMBL/GenBank/DDBJ databases">
        <title>Muricauda hadale sp. nov., a piezophilic bacterium isolated from hadopelagic water of the Mariana Trench.</title>
        <authorList>
            <person name="Wei Y."/>
        </authorList>
    </citation>
    <scope>NUCLEOTIDE SEQUENCE [LARGE SCALE GENOMIC DNA]</scope>
    <source>
        <strain evidence="2">MT-229</strain>
    </source>
</reference>
<evidence type="ECO:0000313" key="3">
    <source>
        <dbReference type="Proteomes" id="UP000319204"/>
    </source>
</evidence>
<feature type="region of interest" description="Disordered" evidence="1">
    <location>
        <begin position="39"/>
        <end position="65"/>
    </location>
</feature>
<dbReference type="OrthoDB" id="1451306at2"/>
<gene>
    <name evidence="2" type="ORF">FOT42_001275</name>
</gene>
<dbReference type="RefSeq" id="WP_151888758.1">
    <property type="nucleotide sequence ID" value="NZ_VNIK02000001.1"/>
</dbReference>
<comment type="caution">
    <text evidence="2">The sequence shown here is derived from an EMBL/GenBank/DDBJ whole genome shotgun (WGS) entry which is preliminary data.</text>
</comment>
<dbReference type="Proteomes" id="UP000319204">
    <property type="component" value="Unassembled WGS sequence"/>
</dbReference>
<proteinExistence type="predicted"/>